<comment type="caution">
    <text evidence="10">The sequence shown here is derived from an EMBL/GenBank/DDBJ whole genome shotgun (WGS) entry which is preliminary data.</text>
</comment>
<dbReference type="PROSITE" id="PS01095">
    <property type="entry name" value="GH18_1"/>
    <property type="match status" value="1"/>
</dbReference>
<reference evidence="10 11" key="1">
    <citation type="journal article" date="2015" name="Sci. Rep.">
        <title>Chromosome-level genome map provides insights into diverse defense mechanisms in the medicinal fungus Ganoderma sinense.</title>
        <authorList>
            <person name="Zhu Y."/>
            <person name="Xu J."/>
            <person name="Sun C."/>
            <person name="Zhou S."/>
            <person name="Xu H."/>
            <person name="Nelson D.R."/>
            <person name="Qian J."/>
            <person name="Song J."/>
            <person name="Luo H."/>
            <person name="Xiang L."/>
            <person name="Li Y."/>
            <person name="Xu Z."/>
            <person name="Ji A."/>
            <person name="Wang L."/>
            <person name="Lu S."/>
            <person name="Hayward A."/>
            <person name="Sun W."/>
            <person name="Li X."/>
            <person name="Schwartz D.C."/>
            <person name="Wang Y."/>
            <person name="Chen S."/>
        </authorList>
    </citation>
    <scope>NUCLEOTIDE SEQUENCE [LARGE SCALE GENOMIC DNA]</scope>
    <source>
        <strain evidence="10 11">ZZ0214-1</strain>
    </source>
</reference>
<dbReference type="Gene3D" id="3.20.20.80">
    <property type="entry name" value="Glycosidases"/>
    <property type="match status" value="1"/>
</dbReference>
<keyword evidence="2 7" id="KW-0378">Hydrolase</keyword>
<dbReference type="OrthoDB" id="3012298at2759"/>
<accession>A0A2G8S7P9</accession>
<dbReference type="Pfam" id="PF00704">
    <property type="entry name" value="Glyco_hydro_18"/>
    <property type="match status" value="1"/>
</dbReference>
<keyword evidence="4" id="KW-0119">Carbohydrate metabolism</keyword>
<keyword evidence="5 7" id="KW-0326">Glycosidase</keyword>
<evidence type="ECO:0000313" key="11">
    <source>
        <dbReference type="Proteomes" id="UP000230002"/>
    </source>
</evidence>
<evidence type="ECO:0000259" key="9">
    <source>
        <dbReference type="PROSITE" id="PS51910"/>
    </source>
</evidence>
<protein>
    <recommendedName>
        <fullName evidence="9">GH18 domain-containing protein</fullName>
    </recommendedName>
</protein>
<dbReference type="InterPro" id="IPR001579">
    <property type="entry name" value="Glyco_hydro_18_chit_AS"/>
</dbReference>
<dbReference type="GO" id="GO:0000272">
    <property type="term" value="P:polysaccharide catabolic process"/>
    <property type="evidence" value="ECO:0007669"/>
    <property type="project" value="UniProtKB-KW"/>
</dbReference>
<name>A0A2G8S7P9_9APHY</name>
<dbReference type="AlphaFoldDB" id="A0A2G8S7P9"/>
<dbReference type="GO" id="GO:0006032">
    <property type="term" value="P:chitin catabolic process"/>
    <property type="evidence" value="ECO:0007669"/>
    <property type="project" value="UniProtKB-KW"/>
</dbReference>
<dbReference type="Proteomes" id="UP000230002">
    <property type="component" value="Unassembled WGS sequence"/>
</dbReference>
<keyword evidence="3" id="KW-0146">Chitin degradation</keyword>
<dbReference type="GO" id="GO:0008843">
    <property type="term" value="F:endochitinase activity"/>
    <property type="evidence" value="ECO:0007669"/>
    <property type="project" value="UniProtKB-EC"/>
</dbReference>
<evidence type="ECO:0000256" key="2">
    <source>
        <dbReference type="ARBA" id="ARBA00022801"/>
    </source>
</evidence>
<evidence type="ECO:0000256" key="4">
    <source>
        <dbReference type="ARBA" id="ARBA00023277"/>
    </source>
</evidence>
<evidence type="ECO:0000256" key="8">
    <source>
        <dbReference type="RuleBase" id="RU004453"/>
    </source>
</evidence>
<dbReference type="EMBL" id="AYKW01000018">
    <property type="protein sequence ID" value="PIL29812.1"/>
    <property type="molecule type" value="Genomic_DNA"/>
</dbReference>
<evidence type="ECO:0000256" key="6">
    <source>
        <dbReference type="ARBA" id="ARBA00023326"/>
    </source>
</evidence>
<comment type="similarity">
    <text evidence="8">Belongs to the glycosyl hydrolase 18 family.</text>
</comment>
<evidence type="ECO:0000256" key="1">
    <source>
        <dbReference type="ARBA" id="ARBA00000822"/>
    </source>
</evidence>
<dbReference type="CDD" id="cd00598">
    <property type="entry name" value="GH18_chitinase-like"/>
    <property type="match status" value="1"/>
</dbReference>
<keyword evidence="11" id="KW-1185">Reference proteome</keyword>
<dbReference type="InterPro" id="IPR017853">
    <property type="entry name" value="GH"/>
</dbReference>
<gene>
    <name evidence="10" type="ORF">GSI_08018</name>
</gene>
<keyword evidence="6" id="KW-0624">Polysaccharide degradation</keyword>
<dbReference type="PROSITE" id="PS51910">
    <property type="entry name" value="GH18_2"/>
    <property type="match status" value="1"/>
</dbReference>
<comment type="catalytic activity">
    <reaction evidence="1">
        <text>Random endo-hydrolysis of N-acetyl-beta-D-glucosaminide (1-&gt;4)-beta-linkages in chitin and chitodextrins.</text>
        <dbReference type="EC" id="3.2.1.14"/>
    </reaction>
</comment>
<dbReference type="SUPFAM" id="SSF51445">
    <property type="entry name" value="(Trans)glycosidases"/>
    <property type="match status" value="1"/>
</dbReference>
<organism evidence="10 11">
    <name type="scientific">Ganoderma sinense ZZ0214-1</name>
    <dbReference type="NCBI Taxonomy" id="1077348"/>
    <lineage>
        <taxon>Eukaryota</taxon>
        <taxon>Fungi</taxon>
        <taxon>Dikarya</taxon>
        <taxon>Basidiomycota</taxon>
        <taxon>Agaricomycotina</taxon>
        <taxon>Agaricomycetes</taxon>
        <taxon>Polyporales</taxon>
        <taxon>Polyporaceae</taxon>
        <taxon>Ganoderma</taxon>
    </lineage>
</organism>
<evidence type="ECO:0000256" key="3">
    <source>
        <dbReference type="ARBA" id="ARBA00023024"/>
    </source>
</evidence>
<evidence type="ECO:0000313" key="10">
    <source>
        <dbReference type="EMBL" id="PIL29812.1"/>
    </source>
</evidence>
<evidence type="ECO:0000256" key="7">
    <source>
        <dbReference type="RuleBase" id="RU000489"/>
    </source>
</evidence>
<dbReference type="InterPro" id="IPR001223">
    <property type="entry name" value="Glyco_hydro18_cat"/>
</dbReference>
<proteinExistence type="inferred from homology"/>
<evidence type="ECO:0000256" key="5">
    <source>
        <dbReference type="ARBA" id="ARBA00023295"/>
    </source>
</evidence>
<sequence>MALASAVFVSAAPQSFQRRGQVPTGPKFVIYTDLTVSPDVLPPLDQIKGFNVINLAFLLTTGPADQVHNWANLDATKRQQLKQQYNEAGVSIVASAFGEKDLPTSAGQNPVTLANTMGQFVLNNDLDGIDVDWEEITLVTHQSGIGETWLATFTQTLRQQLPKGQFILTHAPVGPWFQPGFCPGGCYLTVDKTVGSLIDWYNIQFYNQSPSPGYEDCNTLLNSAGGSAVFEIQKSGVDVNKLVIGKPGSAADETNGGFIDPATLNTCVQQAVQGGWNAGVMSFQFPHADTTWITTVKGNAFH</sequence>
<feature type="domain" description="GH18" evidence="9">
    <location>
        <begin position="26"/>
        <end position="302"/>
    </location>
</feature>